<feature type="signal peptide" evidence="2">
    <location>
        <begin position="1"/>
        <end position="18"/>
    </location>
</feature>
<comment type="caution">
    <text evidence="3">The sequence shown here is derived from an EMBL/GenBank/DDBJ whole genome shotgun (WGS) entry which is preliminary data.</text>
</comment>
<keyword evidence="4" id="KW-1185">Reference proteome</keyword>
<evidence type="ECO:0000256" key="2">
    <source>
        <dbReference type="SAM" id="SignalP"/>
    </source>
</evidence>
<feature type="chain" id="PRO_5047103284" description="Lipoprotein" evidence="2">
    <location>
        <begin position="19"/>
        <end position="83"/>
    </location>
</feature>
<dbReference type="PROSITE" id="PS51257">
    <property type="entry name" value="PROKAR_LIPOPROTEIN"/>
    <property type="match status" value="1"/>
</dbReference>
<feature type="region of interest" description="Disordered" evidence="1">
    <location>
        <begin position="31"/>
        <end position="83"/>
    </location>
</feature>
<protein>
    <recommendedName>
        <fullName evidence="5">Lipoprotein</fullName>
    </recommendedName>
</protein>
<sequence>MSRVAHLIALSLCAAALAGCGERAQIDASKLKKADAKPWESASNEYTASGWTTGDETSWQTQIRTRNQGQNEYQRTGSVTPAK</sequence>
<evidence type="ECO:0000313" key="4">
    <source>
        <dbReference type="Proteomes" id="UP001379945"/>
    </source>
</evidence>
<keyword evidence="2" id="KW-0732">Signal</keyword>
<accession>A0ABU9C0U2</accession>
<name>A0ABU9C0U2_9BURK</name>
<gene>
    <name evidence="3" type="ORF">AACH00_03780</name>
</gene>
<organism evidence="3 4">
    <name type="scientific">Ideonella margarita</name>
    <dbReference type="NCBI Taxonomy" id="2984191"/>
    <lineage>
        <taxon>Bacteria</taxon>
        <taxon>Pseudomonadati</taxon>
        <taxon>Pseudomonadota</taxon>
        <taxon>Betaproteobacteria</taxon>
        <taxon>Burkholderiales</taxon>
        <taxon>Sphaerotilaceae</taxon>
        <taxon>Ideonella</taxon>
    </lineage>
</organism>
<evidence type="ECO:0000256" key="1">
    <source>
        <dbReference type="SAM" id="MobiDB-lite"/>
    </source>
</evidence>
<proteinExistence type="predicted"/>
<evidence type="ECO:0000313" key="3">
    <source>
        <dbReference type="EMBL" id="MEK8045464.1"/>
    </source>
</evidence>
<dbReference type="RefSeq" id="WP_341397644.1">
    <property type="nucleotide sequence ID" value="NZ_JBBUTI010000002.1"/>
</dbReference>
<evidence type="ECO:0008006" key="5">
    <source>
        <dbReference type="Google" id="ProtNLM"/>
    </source>
</evidence>
<dbReference type="EMBL" id="JBBUTI010000002">
    <property type="protein sequence ID" value="MEK8045464.1"/>
    <property type="molecule type" value="Genomic_DNA"/>
</dbReference>
<dbReference type="Proteomes" id="UP001379945">
    <property type="component" value="Unassembled WGS sequence"/>
</dbReference>
<reference evidence="3 4" key="1">
    <citation type="submission" date="2024-04" db="EMBL/GenBank/DDBJ databases">
        <title>Novel species of the genus Ideonella isolated from streams.</title>
        <authorList>
            <person name="Lu H."/>
        </authorList>
    </citation>
    <scope>NUCLEOTIDE SEQUENCE [LARGE SCALE GENOMIC DNA]</scope>
    <source>
        <strain evidence="3 4">LYT19W</strain>
    </source>
</reference>
<feature type="compositionally biased region" description="Polar residues" evidence="1">
    <location>
        <begin position="41"/>
        <end position="83"/>
    </location>
</feature>